<dbReference type="GO" id="GO:0007165">
    <property type="term" value="P:signal transduction"/>
    <property type="evidence" value="ECO:0007669"/>
    <property type="project" value="InterPro"/>
</dbReference>
<feature type="domain" description="PH" evidence="2">
    <location>
        <begin position="357"/>
        <end position="466"/>
    </location>
</feature>
<feature type="compositionally biased region" description="Polar residues" evidence="1">
    <location>
        <begin position="36"/>
        <end position="49"/>
    </location>
</feature>
<organism evidence="4">
    <name type="scientific">Lepeophtheirus salmonis</name>
    <name type="common">Salmon louse</name>
    <name type="synonym">Caligus salmonis</name>
    <dbReference type="NCBI Taxonomy" id="72036"/>
    <lineage>
        <taxon>Eukaryota</taxon>
        <taxon>Metazoa</taxon>
        <taxon>Ecdysozoa</taxon>
        <taxon>Arthropoda</taxon>
        <taxon>Crustacea</taxon>
        <taxon>Multicrustacea</taxon>
        <taxon>Hexanauplia</taxon>
        <taxon>Copepoda</taxon>
        <taxon>Siphonostomatoida</taxon>
        <taxon>Caligidae</taxon>
        <taxon>Lepeophtheirus</taxon>
    </lineage>
</organism>
<dbReference type="InterPro" id="IPR029071">
    <property type="entry name" value="Ubiquitin-like_domsf"/>
</dbReference>
<feature type="compositionally biased region" description="Low complexity" evidence="1">
    <location>
        <begin position="100"/>
        <end position="113"/>
    </location>
</feature>
<feature type="region of interest" description="Disordered" evidence="1">
    <location>
        <begin position="141"/>
        <end position="171"/>
    </location>
</feature>
<dbReference type="Pfam" id="PF00169">
    <property type="entry name" value="PH"/>
    <property type="match status" value="1"/>
</dbReference>
<dbReference type="SMART" id="SM00233">
    <property type="entry name" value="PH"/>
    <property type="match status" value="1"/>
</dbReference>
<feature type="region of interest" description="Disordered" evidence="1">
    <location>
        <begin position="494"/>
        <end position="567"/>
    </location>
</feature>
<feature type="compositionally biased region" description="Low complexity" evidence="1">
    <location>
        <begin position="525"/>
        <end position="537"/>
    </location>
</feature>
<dbReference type="InterPro" id="IPR011993">
    <property type="entry name" value="PH-like_dom_sf"/>
</dbReference>
<reference evidence="4" key="1">
    <citation type="submission" date="2014-05" db="EMBL/GenBank/DDBJ databases">
        <authorList>
            <person name="Chronopoulou M."/>
        </authorList>
    </citation>
    <scope>NUCLEOTIDE SEQUENCE</scope>
    <source>
        <tissue evidence="4">Whole organism</tissue>
    </source>
</reference>
<accession>A0A0K2T5D6</accession>
<dbReference type="AlphaFoldDB" id="A0A0K2T5D6"/>
<feature type="compositionally biased region" description="Low complexity" evidence="1">
    <location>
        <begin position="647"/>
        <end position="664"/>
    </location>
</feature>
<dbReference type="EMBL" id="HACA01003928">
    <property type="protein sequence ID" value="CDW21289.1"/>
    <property type="molecule type" value="Transcribed_RNA"/>
</dbReference>
<evidence type="ECO:0000313" key="4">
    <source>
        <dbReference type="EMBL" id="CDW21289.1"/>
    </source>
</evidence>
<dbReference type="SUPFAM" id="SSF54236">
    <property type="entry name" value="Ubiquitin-like"/>
    <property type="match status" value="1"/>
</dbReference>
<evidence type="ECO:0000256" key="1">
    <source>
        <dbReference type="SAM" id="MobiDB-lite"/>
    </source>
</evidence>
<feature type="compositionally biased region" description="Low complexity" evidence="1">
    <location>
        <begin position="157"/>
        <end position="171"/>
    </location>
</feature>
<sequence length="820" mass="91596">MTSNNSSTPDDDDPGRLLNVWLGELDSIQKGLDLSMSCSPHTPIRSSPHVQMRRMSTPRIESPRLDTDRYSLVNLEESLDQDLDNILGELCALESDLTKHNGNNSNNSNSSNNSHHHNRRSELLSEPAYITAESVRLNKLKAKGTPPQDDDSAFGDNASSSSGNTSSSATLGGIASISSSSSIMPKRQLSVAESPVPPTKGAQLDPKEEKAEKIRLAIEKMKEAAIKKIFIKVFSEDGSTKSLLVDERMTVAQVCAMLAEKNNVKRDPSWGLVELLPDLHMERAYEDSEYLVENLLLWKADSKNTLWFIKRPEVYDLFMSPETYLLGTSSSQCGAEMEDHSRIELLEEYFCSTGVGAPDVEGFLFLKAEGKKTWKKFYFVLRTSGLYYAPKGKKTSKDLICLATFDVNQVYFGVKWQPKFKAPTPHCFSIKHPQIQAKSPKYIRYLCAETEFELNRWVTGIRLAKYGKILNQNYRAIIEDLAHQDLDKLARYSSSNATAEKSPQSENRSFDSALCPSPPPPPLIIPESHNHSSSSEKSSVELGFSCDSPEGGTIKKKPNFSNFKNGEIPKPKNVRFKDTFSVKSDDEEDESYPIRLDKSLYANIEEILNQTNITHDKFTKNNLVTTALNRLSSSDNISSNPMLHTGSILSNSSSASKQSTNNISHQPKRPAPVLSSQTPSLVRKPSLDRFYLQKRDGPTYEDTLKKCQSLTRQHSAPPPLNRRDSPEQRKKVITHLPPSGLQIRTLGRSPKASSPYIQDRHHHFNNTSSCNGANFSPNRFSSGEYDNVSTTSSSRSSSELKDRLSTPPLSKRNGDTWKRT</sequence>
<name>A0A0K2T5D6_LEPSM</name>
<dbReference type="SMART" id="SM00314">
    <property type="entry name" value="RA"/>
    <property type="match status" value="1"/>
</dbReference>
<feature type="compositionally biased region" description="Basic and acidic residues" evidence="1">
    <location>
        <begin position="721"/>
        <end position="730"/>
    </location>
</feature>
<feature type="region of interest" description="Disordered" evidence="1">
    <location>
        <begin position="34"/>
        <end position="63"/>
    </location>
</feature>
<dbReference type="PANTHER" id="PTHR11243:SF23">
    <property type="entry name" value="LD06925P"/>
    <property type="match status" value="1"/>
</dbReference>
<dbReference type="PROSITE" id="PS50003">
    <property type="entry name" value="PH_DOMAIN"/>
    <property type="match status" value="1"/>
</dbReference>
<dbReference type="Gene3D" id="2.30.29.30">
    <property type="entry name" value="Pleckstrin-homology domain (PH domain)/Phosphotyrosine-binding domain (PTB)"/>
    <property type="match status" value="1"/>
</dbReference>
<feature type="compositionally biased region" description="Polar residues" evidence="1">
    <location>
        <begin position="633"/>
        <end position="642"/>
    </location>
</feature>
<dbReference type="InterPro" id="IPR000159">
    <property type="entry name" value="RA_dom"/>
</dbReference>
<dbReference type="InterPro" id="IPR039665">
    <property type="entry name" value="PH_APBB1IP"/>
</dbReference>
<feature type="domain" description="Ras-associating" evidence="3">
    <location>
        <begin position="227"/>
        <end position="314"/>
    </location>
</feature>
<dbReference type="InterPro" id="IPR001849">
    <property type="entry name" value="PH_domain"/>
</dbReference>
<evidence type="ECO:0000259" key="2">
    <source>
        <dbReference type="PROSITE" id="PS50003"/>
    </source>
</evidence>
<feature type="compositionally biased region" description="Polar residues" evidence="1">
    <location>
        <begin position="494"/>
        <end position="507"/>
    </location>
</feature>
<feature type="compositionally biased region" description="Polar residues" evidence="1">
    <location>
        <begin position="765"/>
        <end position="781"/>
    </location>
</feature>
<dbReference type="PANTHER" id="PTHR11243">
    <property type="entry name" value="GROWTH FACTOR RECEPTOR-BOUND PROTEIN"/>
    <property type="match status" value="1"/>
</dbReference>
<dbReference type="SUPFAM" id="SSF50729">
    <property type="entry name" value="PH domain-like"/>
    <property type="match status" value="1"/>
</dbReference>
<proteinExistence type="predicted"/>
<feature type="region of interest" description="Disordered" evidence="1">
    <location>
        <begin position="98"/>
        <end position="121"/>
    </location>
</feature>
<dbReference type="CDD" id="cd01259">
    <property type="entry name" value="PH_APBB1IP"/>
    <property type="match status" value="1"/>
</dbReference>
<evidence type="ECO:0000259" key="3">
    <source>
        <dbReference type="PROSITE" id="PS50200"/>
    </source>
</evidence>
<dbReference type="OrthoDB" id="6235964at2759"/>
<feature type="region of interest" description="Disordered" evidence="1">
    <location>
        <begin position="185"/>
        <end position="209"/>
    </location>
</feature>
<feature type="region of interest" description="Disordered" evidence="1">
    <location>
        <begin position="701"/>
        <end position="820"/>
    </location>
</feature>
<dbReference type="Gene3D" id="3.10.20.90">
    <property type="entry name" value="Phosphatidylinositol 3-kinase Catalytic Subunit, Chain A, domain 1"/>
    <property type="match status" value="1"/>
</dbReference>
<dbReference type="InterPro" id="IPR039664">
    <property type="entry name" value="GRB/APBB1IP"/>
</dbReference>
<feature type="region of interest" description="Disordered" evidence="1">
    <location>
        <begin position="633"/>
        <end position="687"/>
    </location>
</feature>
<dbReference type="PROSITE" id="PS50200">
    <property type="entry name" value="RA"/>
    <property type="match status" value="1"/>
</dbReference>
<protein>
    <submittedName>
        <fullName evidence="4">Putative LOC100643056 [Bombus terrestris]</fullName>
    </submittedName>
</protein>
<dbReference type="Pfam" id="PF21989">
    <property type="entry name" value="RA_2"/>
    <property type="match status" value="1"/>
</dbReference>